<evidence type="ECO:0000256" key="1">
    <source>
        <dbReference type="SAM" id="Phobius"/>
    </source>
</evidence>
<name>A0ABQ9ZJR7_9CRUS</name>
<keyword evidence="1" id="KW-0472">Membrane</keyword>
<comment type="caution">
    <text evidence="2">The sequence shown here is derived from an EMBL/GenBank/DDBJ whole genome shotgun (WGS) entry which is preliminary data.</text>
</comment>
<sequence>MPSPIAHERKRKWPCWRWGDELVNIQTGQPIEHLIKLIGQCQQTWGPPRQRLTCHRERYVAPFIRHARLSLAAHWPIDRRPRCMAMSIVGLTIMADSFLYTSIDIVFFMPVVVVLYGRQFNLCPTRHMLYDRRFGAMVIASKWNPNFEGEQLAGPIPVGYISFAVIEMENSKSRPALSSLCLPAPYR</sequence>
<accession>A0ABQ9ZJR7</accession>
<feature type="transmembrane region" description="Helical" evidence="1">
    <location>
        <begin position="88"/>
        <end position="116"/>
    </location>
</feature>
<gene>
    <name evidence="2" type="ORF">OUZ56_025403</name>
</gene>
<dbReference type="Proteomes" id="UP001234178">
    <property type="component" value="Unassembled WGS sequence"/>
</dbReference>
<organism evidence="2 3">
    <name type="scientific">Daphnia magna</name>
    <dbReference type="NCBI Taxonomy" id="35525"/>
    <lineage>
        <taxon>Eukaryota</taxon>
        <taxon>Metazoa</taxon>
        <taxon>Ecdysozoa</taxon>
        <taxon>Arthropoda</taxon>
        <taxon>Crustacea</taxon>
        <taxon>Branchiopoda</taxon>
        <taxon>Diplostraca</taxon>
        <taxon>Cladocera</taxon>
        <taxon>Anomopoda</taxon>
        <taxon>Daphniidae</taxon>
        <taxon>Daphnia</taxon>
    </lineage>
</organism>
<keyword evidence="1" id="KW-0812">Transmembrane</keyword>
<keyword evidence="1" id="KW-1133">Transmembrane helix</keyword>
<protein>
    <submittedName>
        <fullName evidence="2">Uncharacterized protein</fullName>
    </submittedName>
</protein>
<evidence type="ECO:0000313" key="2">
    <source>
        <dbReference type="EMBL" id="KAK4013169.1"/>
    </source>
</evidence>
<proteinExistence type="predicted"/>
<reference evidence="2 3" key="1">
    <citation type="journal article" date="2023" name="Nucleic Acids Res.">
        <title>The hologenome of Daphnia magna reveals possible DNA methylation and microbiome-mediated evolution of the host genome.</title>
        <authorList>
            <person name="Chaturvedi A."/>
            <person name="Li X."/>
            <person name="Dhandapani V."/>
            <person name="Marshall H."/>
            <person name="Kissane S."/>
            <person name="Cuenca-Cambronero M."/>
            <person name="Asole G."/>
            <person name="Calvet F."/>
            <person name="Ruiz-Romero M."/>
            <person name="Marangio P."/>
            <person name="Guigo R."/>
            <person name="Rago D."/>
            <person name="Mirbahai L."/>
            <person name="Eastwood N."/>
            <person name="Colbourne J.K."/>
            <person name="Zhou J."/>
            <person name="Mallon E."/>
            <person name="Orsini L."/>
        </authorList>
    </citation>
    <scope>NUCLEOTIDE SEQUENCE [LARGE SCALE GENOMIC DNA]</scope>
    <source>
        <strain evidence="2">LRV0_1</strain>
    </source>
</reference>
<dbReference type="EMBL" id="JAOYFB010000004">
    <property type="protein sequence ID" value="KAK4013169.1"/>
    <property type="molecule type" value="Genomic_DNA"/>
</dbReference>
<evidence type="ECO:0000313" key="3">
    <source>
        <dbReference type="Proteomes" id="UP001234178"/>
    </source>
</evidence>
<keyword evidence="3" id="KW-1185">Reference proteome</keyword>